<dbReference type="Proteomes" id="UP000663760">
    <property type="component" value="Chromosome 4"/>
</dbReference>
<dbReference type="GO" id="GO:0006355">
    <property type="term" value="P:regulation of DNA-templated transcription"/>
    <property type="evidence" value="ECO:0007669"/>
    <property type="project" value="InterPro"/>
</dbReference>
<reference evidence="13" key="1">
    <citation type="submission" date="2020-02" db="EMBL/GenBank/DDBJ databases">
        <authorList>
            <person name="Scholz U."/>
            <person name="Mascher M."/>
            <person name="Fiebig A."/>
        </authorList>
    </citation>
    <scope>NUCLEOTIDE SEQUENCE</scope>
</reference>
<comment type="similarity">
    <text evidence="3 10">Belongs to the Aux/IAA family.</text>
</comment>
<comment type="subcellular location">
    <subcellularLocation>
        <location evidence="2 10">Nucleus</location>
    </subcellularLocation>
</comment>
<keyword evidence="7 10" id="KW-0804">Transcription</keyword>
<dbReference type="GO" id="GO:0005634">
    <property type="term" value="C:nucleus"/>
    <property type="evidence" value="ECO:0007669"/>
    <property type="project" value="UniProtKB-SubCell"/>
</dbReference>
<evidence type="ECO:0000313" key="13">
    <source>
        <dbReference type="EMBL" id="CAA7395273.1"/>
    </source>
</evidence>
<evidence type="ECO:0000256" key="10">
    <source>
        <dbReference type="RuleBase" id="RU004549"/>
    </source>
</evidence>
<accession>A0A7I8KC66</accession>
<dbReference type="InterPro" id="IPR033389">
    <property type="entry name" value="AUX/IAA_dom"/>
</dbReference>
<evidence type="ECO:0000256" key="5">
    <source>
        <dbReference type="ARBA" id="ARBA00022491"/>
    </source>
</evidence>
<dbReference type="PANTHER" id="PTHR31734">
    <property type="entry name" value="AUXIN-RESPONSIVE PROTEIN IAA17"/>
    <property type="match status" value="1"/>
</dbReference>
<dbReference type="InterPro" id="IPR003311">
    <property type="entry name" value="AUX_IAA"/>
</dbReference>
<dbReference type="AlphaFoldDB" id="A0A7I8KC66"/>
<comment type="subunit">
    <text evidence="4 10">Homodimers and heterodimers.</text>
</comment>
<dbReference type="OrthoDB" id="1926344at2759"/>
<dbReference type="PROSITE" id="PS51745">
    <property type="entry name" value="PB1"/>
    <property type="match status" value="1"/>
</dbReference>
<feature type="compositionally biased region" description="Gly residues" evidence="11">
    <location>
        <begin position="56"/>
        <end position="66"/>
    </location>
</feature>
<dbReference type="PANTHER" id="PTHR31734:SF8">
    <property type="entry name" value="AUXIN-RESPONSIVE PROTEIN IAA24"/>
    <property type="match status" value="1"/>
</dbReference>
<keyword evidence="8 10" id="KW-0539">Nucleus</keyword>
<dbReference type="Gene3D" id="3.10.20.90">
    <property type="entry name" value="Phosphatidylinositol 3-kinase Catalytic Subunit, Chain A, domain 1"/>
    <property type="match status" value="1"/>
</dbReference>
<evidence type="ECO:0000256" key="11">
    <source>
        <dbReference type="SAM" id="MobiDB-lite"/>
    </source>
</evidence>
<sequence>MEGKGSYEGDSGKLLATELRLGLPGTVDDEPLKPMASTNRGGKRTLSEVDEESGSWGDGTDAGGAESGQDIAPATKTQVVGWPPIRSYRKNCLPGRNTENEAPGLYVKVRMDGAPYLRKIDLKAYKGYKDFREAMEGMFRCVLGGFYGAEGKTSLERDVIIYEDKDGDWMLAGDVPWEMFTSSCKRLRIMKWSEARGLRL</sequence>
<evidence type="ECO:0000256" key="8">
    <source>
        <dbReference type="ARBA" id="ARBA00023242"/>
    </source>
</evidence>
<evidence type="ECO:0000256" key="2">
    <source>
        <dbReference type="ARBA" id="ARBA00004123"/>
    </source>
</evidence>
<feature type="region of interest" description="Disordered" evidence="11">
    <location>
        <begin position="1"/>
        <end position="74"/>
    </location>
</feature>
<keyword evidence="9 10" id="KW-0927">Auxin signaling pathway</keyword>
<feature type="compositionally biased region" description="Basic and acidic residues" evidence="11">
    <location>
        <begin position="1"/>
        <end position="11"/>
    </location>
</feature>
<evidence type="ECO:0000313" key="14">
    <source>
        <dbReference type="Proteomes" id="UP000663760"/>
    </source>
</evidence>
<evidence type="ECO:0000256" key="3">
    <source>
        <dbReference type="ARBA" id="ARBA00006728"/>
    </source>
</evidence>
<protein>
    <recommendedName>
        <fullName evidence="10">Auxin-responsive protein</fullName>
    </recommendedName>
</protein>
<keyword evidence="5 10" id="KW-0678">Repressor</keyword>
<name>A0A7I8KC66_SPIIN</name>
<dbReference type="EMBL" id="LR746267">
    <property type="protein sequence ID" value="CAA7395273.1"/>
    <property type="molecule type" value="Genomic_DNA"/>
</dbReference>
<evidence type="ECO:0000256" key="9">
    <source>
        <dbReference type="ARBA" id="ARBA00023294"/>
    </source>
</evidence>
<keyword evidence="14" id="KW-1185">Reference proteome</keyword>
<dbReference type="GO" id="GO:0009734">
    <property type="term" value="P:auxin-activated signaling pathway"/>
    <property type="evidence" value="ECO:0007669"/>
    <property type="project" value="UniProtKB-UniRule"/>
</dbReference>
<evidence type="ECO:0000256" key="1">
    <source>
        <dbReference type="ARBA" id="ARBA00002159"/>
    </source>
</evidence>
<dbReference type="InterPro" id="IPR053793">
    <property type="entry name" value="PB1-like"/>
</dbReference>
<evidence type="ECO:0000256" key="6">
    <source>
        <dbReference type="ARBA" id="ARBA00023015"/>
    </source>
</evidence>
<evidence type="ECO:0000259" key="12">
    <source>
        <dbReference type="PROSITE" id="PS51745"/>
    </source>
</evidence>
<comment type="function">
    <text evidence="1 10">Aux/IAA proteins are short-lived transcriptional factors that function as repressors of early auxin response genes at low auxin concentrations.</text>
</comment>
<keyword evidence="6 10" id="KW-0805">Transcription regulation</keyword>
<proteinExistence type="inferred from homology"/>
<dbReference type="Pfam" id="PF02309">
    <property type="entry name" value="AUX_IAA"/>
    <property type="match status" value="1"/>
</dbReference>
<organism evidence="13 14">
    <name type="scientific">Spirodela intermedia</name>
    <name type="common">Intermediate duckweed</name>
    <dbReference type="NCBI Taxonomy" id="51605"/>
    <lineage>
        <taxon>Eukaryota</taxon>
        <taxon>Viridiplantae</taxon>
        <taxon>Streptophyta</taxon>
        <taxon>Embryophyta</taxon>
        <taxon>Tracheophyta</taxon>
        <taxon>Spermatophyta</taxon>
        <taxon>Magnoliopsida</taxon>
        <taxon>Liliopsida</taxon>
        <taxon>Araceae</taxon>
        <taxon>Lemnoideae</taxon>
        <taxon>Spirodela</taxon>
    </lineage>
</organism>
<evidence type="ECO:0000256" key="7">
    <source>
        <dbReference type="ARBA" id="ARBA00023163"/>
    </source>
</evidence>
<feature type="domain" description="PB1" evidence="12">
    <location>
        <begin position="104"/>
        <end position="200"/>
    </location>
</feature>
<evidence type="ECO:0000256" key="4">
    <source>
        <dbReference type="ARBA" id="ARBA00011726"/>
    </source>
</evidence>
<dbReference type="SUPFAM" id="SSF54277">
    <property type="entry name" value="CAD &amp; PB1 domains"/>
    <property type="match status" value="1"/>
</dbReference>
<gene>
    <name evidence="13" type="ORF">SI8410_04005934</name>
</gene>